<comment type="function">
    <text evidence="8">Essential transporter for growth and development under abiotic stress. Mediates shoot branching by promoting the outgrowth of lateral shoots. Required for salt tolerance via Na/K homeostasis, at least partly by regulating SKC1/OsHKT1;5. Necessary for hypodermal suberization of roots, which contributes to formation of the apoplastic barrier.</text>
</comment>
<evidence type="ECO:0000259" key="12">
    <source>
        <dbReference type="PROSITE" id="PS50893"/>
    </source>
</evidence>
<evidence type="ECO:0000256" key="3">
    <source>
        <dbReference type="ARBA" id="ARBA00022692"/>
    </source>
</evidence>
<gene>
    <name evidence="13" type="ORF">Cni_G22510</name>
</gene>
<evidence type="ECO:0000256" key="10">
    <source>
        <dbReference type="ARBA" id="ARBA00076780"/>
    </source>
</evidence>
<evidence type="ECO:0000256" key="9">
    <source>
        <dbReference type="ARBA" id="ARBA00068969"/>
    </source>
</evidence>
<dbReference type="InterPro" id="IPR003439">
    <property type="entry name" value="ABC_transporter-like_ATP-bd"/>
</dbReference>
<dbReference type="PANTHER" id="PTHR48041">
    <property type="entry name" value="ABC TRANSPORTER G FAMILY MEMBER 28"/>
    <property type="match status" value="1"/>
</dbReference>
<evidence type="ECO:0000313" key="14">
    <source>
        <dbReference type="Proteomes" id="UP001327560"/>
    </source>
</evidence>
<dbReference type="CDD" id="cd03213">
    <property type="entry name" value="ABCG_EPDR"/>
    <property type="match status" value="1"/>
</dbReference>
<dbReference type="GO" id="GO:0016020">
    <property type="term" value="C:membrane"/>
    <property type="evidence" value="ECO:0007669"/>
    <property type="project" value="UniProtKB-SubCell"/>
</dbReference>
<evidence type="ECO:0000256" key="5">
    <source>
        <dbReference type="ARBA" id="ARBA00022840"/>
    </source>
</evidence>
<evidence type="ECO:0000313" key="13">
    <source>
        <dbReference type="EMBL" id="WOL13732.1"/>
    </source>
</evidence>
<dbReference type="InterPro" id="IPR013525">
    <property type="entry name" value="ABC2_TM"/>
</dbReference>
<keyword evidence="4" id="KW-0547">Nucleotide-binding</keyword>
<comment type="subcellular location">
    <subcellularLocation>
        <location evidence="1">Membrane</location>
        <topology evidence="1">Multi-pass membrane protein</topology>
    </subcellularLocation>
</comment>
<evidence type="ECO:0000256" key="11">
    <source>
        <dbReference type="SAM" id="Phobius"/>
    </source>
</evidence>
<proteinExistence type="predicted"/>
<dbReference type="SMART" id="SM00382">
    <property type="entry name" value="AAA"/>
    <property type="match status" value="1"/>
</dbReference>
<sequence length="698" mass="76915">MRASAPNCACWINWSVPMAREANLTPFHSPSPLLAHQYCHSPLGTVAGTPCKFVLAFSDLSYSVKMPTKLSCFGKKHHTAEPTRKVLDSISGEVKTGEILAVLGASGSGKTTFIDALANRIKRASLRGSITLNGEKLEGRLLKAISAYVMQDDLMFPMLTVEETLMFAAEVRLPPSVSASKKKERVQALIDQLDLRSAADTIIGDEGHRGVSGGERRRVSIGTDIVHDPILLFLDEPTSGLDSTSALMVVQVLQRIARSGSMVIMSVHQPSYRILGLLDRLIFLSRGQMVYSGPPHGLVEFFAVFGSQIPDGGNPAEFALDLIRELEDTRPEGAKGLVTLNALNHEARARTSAEPCLPLQDAVRNSIASGKLVSGAMMDGAPFASYPNPVWIEVLAVTKRALLNMWRMPEIMAFRVGDMVVTGFLIGTIFWQLHYTPQAMRERIGFLAITITTIFFTSTDTLGVFIQEKFIYQRETAYNAYRLTSYVLSNAITTFLPLVFLTTTLVPIVFFTVGLAGGVQGFTFFFLTILATFWAGSGFVTFISGVLSHVVLGYTVAAAVFSYFLLLSGFFINRNRIPGYWIWLHYISLLKYPYEAVMQNEFSNSSNCFSRGVQIFDGTTMGGLPTAKKMEVLVAIGQALGLSIGNDTCITTGSDVLHYQQIDQLNKWNCLLVTVAWGFFFRLLFYFSLLFGSRNKRK</sequence>
<dbReference type="GO" id="GO:0005524">
    <property type="term" value="F:ATP binding"/>
    <property type="evidence" value="ECO:0007669"/>
    <property type="project" value="UniProtKB-KW"/>
</dbReference>
<feature type="transmembrane region" description="Helical" evidence="11">
    <location>
        <begin position="412"/>
        <end position="432"/>
    </location>
</feature>
<dbReference type="PANTHER" id="PTHR48041:SF11">
    <property type="entry name" value="ABC TRANSPORTER G FAMILY MEMBER 16"/>
    <property type="match status" value="1"/>
</dbReference>
<dbReference type="InterPro" id="IPR043926">
    <property type="entry name" value="ABCG_dom"/>
</dbReference>
<dbReference type="EMBL" id="CP136896">
    <property type="protein sequence ID" value="WOL13732.1"/>
    <property type="molecule type" value="Genomic_DNA"/>
</dbReference>
<keyword evidence="14" id="KW-1185">Reference proteome</keyword>
<accession>A0AAQ3KUA5</accession>
<dbReference type="SUPFAM" id="SSF52540">
    <property type="entry name" value="P-loop containing nucleoside triphosphate hydrolases"/>
    <property type="match status" value="1"/>
</dbReference>
<dbReference type="InterPro" id="IPR017871">
    <property type="entry name" value="ABC_transporter-like_CS"/>
</dbReference>
<feature type="transmembrane region" description="Helical" evidence="11">
    <location>
        <begin position="444"/>
        <end position="466"/>
    </location>
</feature>
<feature type="domain" description="ABC transporter" evidence="12">
    <location>
        <begin position="55"/>
        <end position="311"/>
    </location>
</feature>
<reference evidence="13 14" key="1">
    <citation type="submission" date="2023-10" db="EMBL/GenBank/DDBJ databases">
        <title>Chromosome-scale genome assembly provides insights into flower coloration mechanisms of Canna indica.</title>
        <authorList>
            <person name="Li C."/>
        </authorList>
    </citation>
    <scope>NUCLEOTIDE SEQUENCE [LARGE SCALE GENOMIC DNA]</scope>
    <source>
        <tissue evidence="13">Flower</tissue>
    </source>
</reference>
<dbReference type="InterPro" id="IPR003593">
    <property type="entry name" value="AAA+_ATPase"/>
</dbReference>
<dbReference type="PROSITE" id="PS00211">
    <property type="entry name" value="ABC_TRANSPORTER_1"/>
    <property type="match status" value="1"/>
</dbReference>
<organism evidence="13 14">
    <name type="scientific">Canna indica</name>
    <name type="common">Indian-shot</name>
    <dbReference type="NCBI Taxonomy" id="4628"/>
    <lineage>
        <taxon>Eukaryota</taxon>
        <taxon>Viridiplantae</taxon>
        <taxon>Streptophyta</taxon>
        <taxon>Embryophyta</taxon>
        <taxon>Tracheophyta</taxon>
        <taxon>Spermatophyta</taxon>
        <taxon>Magnoliopsida</taxon>
        <taxon>Liliopsida</taxon>
        <taxon>Zingiberales</taxon>
        <taxon>Cannaceae</taxon>
        <taxon>Canna</taxon>
    </lineage>
</organism>
<dbReference type="Pfam" id="PF01061">
    <property type="entry name" value="ABC2_membrane"/>
    <property type="match status" value="1"/>
</dbReference>
<keyword evidence="2" id="KW-0813">Transport</keyword>
<evidence type="ECO:0000256" key="8">
    <source>
        <dbReference type="ARBA" id="ARBA00057315"/>
    </source>
</evidence>
<dbReference type="InterPro" id="IPR027417">
    <property type="entry name" value="P-loop_NTPase"/>
</dbReference>
<feature type="transmembrane region" description="Helical" evidence="11">
    <location>
        <begin position="522"/>
        <end position="543"/>
    </location>
</feature>
<evidence type="ECO:0000256" key="4">
    <source>
        <dbReference type="ARBA" id="ARBA00022741"/>
    </source>
</evidence>
<feature type="transmembrane region" description="Helical" evidence="11">
    <location>
        <begin position="550"/>
        <end position="572"/>
    </location>
</feature>
<dbReference type="Gene3D" id="3.40.50.300">
    <property type="entry name" value="P-loop containing nucleotide triphosphate hydrolases"/>
    <property type="match status" value="1"/>
</dbReference>
<keyword evidence="3 11" id="KW-0812">Transmembrane</keyword>
<dbReference type="Pfam" id="PF00005">
    <property type="entry name" value="ABC_tran"/>
    <property type="match status" value="1"/>
</dbReference>
<keyword evidence="5" id="KW-0067">ATP-binding</keyword>
<protein>
    <recommendedName>
        <fullName evidence="9">ABC transporter G family member 5</fullName>
    </recommendedName>
    <alternativeName>
        <fullName evidence="10">White-brown complex homolog protein 5</fullName>
    </alternativeName>
</protein>
<dbReference type="FunFam" id="3.40.50.300:FF:000530">
    <property type="entry name" value="ABC transporter G family member 6"/>
    <property type="match status" value="1"/>
</dbReference>
<dbReference type="AlphaFoldDB" id="A0AAQ3KUA5"/>
<feature type="transmembrane region" description="Helical" evidence="11">
    <location>
        <begin position="671"/>
        <end position="692"/>
    </location>
</feature>
<dbReference type="PROSITE" id="PS50893">
    <property type="entry name" value="ABC_TRANSPORTER_2"/>
    <property type="match status" value="1"/>
</dbReference>
<evidence type="ECO:0000256" key="1">
    <source>
        <dbReference type="ARBA" id="ARBA00004141"/>
    </source>
</evidence>
<dbReference type="Proteomes" id="UP001327560">
    <property type="component" value="Chromosome 7"/>
</dbReference>
<dbReference type="GO" id="GO:0140359">
    <property type="term" value="F:ABC-type transporter activity"/>
    <property type="evidence" value="ECO:0007669"/>
    <property type="project" value="InterPro"/>
</dbReference>
<keyword evidence="7 11" id="KW-0472">Membrane</keyword>
<evidence type="ECO:0000256" key="2">
    <source>
        <dbReference type="ARBA" id="ARBA00022448"/>
    </source>
</evidence>
<dbReference type="Pfam" id="PF19055">
    <property type="entry name" value="ABC2_membrane_7"/>
    <property type="match status" value="1"/>
</dbReference>
<dbReference type="InterPro" id="IPR050352">
    <property type="entry name" value="ABCG_transporters"/>
</dbReference>
<keyword evidence="6 11" id="KW-1133">Transmembrane helix</keyword>
<evidence type="ECO:0000256" key="6">
    <source>
        <dbReference type="ARBA" id="ARBA00022989"/>
    </source>
</evidence>
<evidence type="ECO:0000256" key="7">
    <source>
        <dbReference type="ARBA" id="ARBA00023136"/>
    </source>
</evidence>
<dbReference type="GO" id="GO:0016887">
    <property type="term" value="F:ATP hydrolysis activity"/>
    <property type="evidence" value="ECO:0007669"/>
    <property type="project" value="InterPro"/>
</dbReference>
<name>A0AAQ3KUA5_9LILI</name>
<feature type="transmembrane region" description="Helical" evidence="11">
    <location>
        <begin position="487"/>
        <end position="510"/>
    </location>
</feature>